<evidence type="ECO:0000313" key="2">
    <source>
        <dbReference type="Proteomes" id="UP001596523"/>
    </source>
</evidence>
<evidence type="ECO:0000313" key="1">
    <source>
        <dbReference type="EMBL" id="MFC7306070.1"/>
    </source>
</evidence>
<comment type="caution">
    <text evidence="1">The sequence shown here is derived from an EMBL/GenBank/DDBJ whole genome shotgun (WGS) entry which is preliminary data.</text>
</comment>
<organism evidence="1 2">
    <name type="scientific">Streptomyces monticola</name>
    <dbReference type="NCBI Taxonomy" id="2666263"/>
    <lineage>
        <taxon>Bacteria</taxon>
        <taxon>Bacillati</taxon>
        <taxon>Actinomycetota</taxon>
        <taxon>Actinomycetes</taxon>
        <taxon>Kitasatosporales</taxon>
        <taxon>Streptomycetaceae</taxon>
        <taxon>Streptomyces</taxon>
    </lineage>
</organism>
<keyword evidence="2" id="KW-1185">Reference proteome</keyword>
<name>A0ABW2JL57_9ACTN</name>
<protein>
    <submittedName>
        <fullName evidence="1">Uncharacterized protein</fullName>
    </submittedName>
</protein>
<reference evidence="2" key="1">
    <citation type="journal article" date="2019" name="Int. J. Syst. Evol. Microbiol.">
        <title>The Global Catalogue of Microorganisms (GCM) 10K type strain sequencing project: providing services to taxonomists for standard genome sequencing and annotation.</title>
        <authorList>
            <consortium name="The Broad Institute Genomics Platform"/>
            <consortium name="The Broad Institute Genome Sequencing Center for Infectious Disease"/>
            <person name="Wu L."/>
            <person name="Ma J."/>
        </authorList>
    </citation>
    <scope>NUCLEOTIDE SEQUENCE [LARGE SCALE GENOMIC DNA]</scope>
    <source>
        <strain evidence="2">SYNS20</strain>
    </source>
</reference>
<sequence length="138" mass="15213">MISPPPVAADWLPLREPELCTAGVWWDAIRVSEDLGRMALGLLRERGQRSAPAILDPRSLEPRMYLLVPVNASRDWHEPGTVALGDGSHVVVPPYEHTEGPGLHWFAQPKSARIFLNTAQLRDALTYLISAEADGAEL</sequence>
<gene>
    <name evidence="1" type="ORF">ACFQVC_17825</name>
</gene>
<dbReference type="EMBL" id="JBHTCF010000006">
    <property type="protein sequence ID" value="MFC7306070.1"/>
    <property type="molecule type" value="Genomic_DNA"/>
</dbReference>
<dbReference type="Proteomes" id="UP001596523">
    <property type="component" value="Unassembled WGS sequence"/>
</dbReference>
<proteinExistence type="predicted"/>
<accession>A0ABW2JL57</accession>
<dbReference type="RefSeq" id="WP_381831415.1">
    <property type="nucleotide sequence ID" value="NZ_JBHTCF010000006.1"/>
</dbReference>